<evidence type="ECO:0000313" key="3">
    <source>
        <dbReference type="Proteomes" id="UP000663829"/>
    </source>
</evidence>
<evidence type="ECO:0000313" key="2">
    <source>
        <dbReference type="EMBL" id="CAF4428882.1"/>
    </source>
</evidence>
<dbReference type="EMBL" id="CAJNOQ010029112">
    <property type="protein sequence ID" value="CAF1566568.1"/>
    <property type="molecule type" value="Genomic_DNA"/>
</dbReference>
<dbReference type="OrthoDB" id="10461312at2759"/>
<dbReference type="EMBL" id="CAJOBC010094910">
    <property type="protein sequence ID" value="CAF4428882.1"/>
    <property type="molecule type" value="Genomic_DNA"/>
</dbReference>
<accession>A0A815Y635</accession>
<dbReference type="Proteomes" id="UP000681722">
    <property type="component" value="Unassembled WGS sequence"/>
</dbReference>
<proteinExistence type="predicted"/>
<dbReference type="AlphaFoldDB" id="A0A815Y635"/>
<comment type="caution">
    <text evidence="1">The sequence shown here is derived from an EMBL/GenBank/DDBJ whole genome shotgun (WGS) entry which is preliminary data.</text>
</comment>
<name>A0A815Y635_9BILA</name>
<reference evidence="1" key="1">
    <citation type="submission" date="2021-02" db="EMBL/GenBank/DDBJ databases">
        <authorList>
            <person name="Nowell W R."/>
        </authorList>
    </citation>
    <scope>NUCLEOTIDE SEQUENCE</scope>
</reference>
<gene>
    <name evidence="1" type="ORF">GPM918_LOCUS40115</name>
    <name evidence="2" type="ORF">SRO942_LOCUS41037</name>
</gene>
<keyword evidence="3" id="KW-1185">Reference proteome</keyword>
<protein>
    <submittedName>
        <fullName evidence="1">Uncharacterized protein</fullName>
    </submittedName>
</protein>
<organism evidence="1 3">
    <name type="scientific">Didymodactylos carnosus</name>
    <dbReference type="NCBI Taxonomy" id="1234261"/>
    <lineage>
        <taxon>Eukaryota</taxon>
        <taxon>Metazoa</taxon>
        <taxon>Spiralia</taxon>
        <taxon>Gnathifera</taxon>
        <taxon>Rotifera</taxon>
        <taxon>Eurotatoria</taxon>
        <taxon>Bdelloidea</taxon>
        <taxon>Philodinida</taxon>
        <taxon>Philodinidae</taxon>
        <taxon>Didymodactylos</taxon>
    </lineage>
</organism>
<sequence>MLDGVPGGCKANSGKGQSTHVLLETPQADGCSRLTMNEITEIVNPSNRRLKKGDTCTLFNSARGDKRSLIRFIGDEDSCQYQYEILVDLDAGQTLSARAIVRQLFPINVRQVMSRGDFNDPRRGFIHEFLKLVHPTEDYDKYRVNEAINGVFRSTRHSTALKVAAEKEDATPEVE</sequence>
<dbReference type="Proteomes" id="UP000663829">
    <property type="component" value="Unassembled WGS sequence"/>
</dbReference>
<evidence type="ECO:0000313" key="1">
    <source>
        <dbReference type="EMBL" id="CAF1566568.1"/>
    </source>
</evidence>